<keyword evidence="1" id="KW-0732">Signal</keyword>
<evidence type="ECO:0000256" key="1">
    <source>
        <dbReference type="SAM" id="SignalP"/>
    </source>
</evidence>
<dbReference type="Gene3D" id="2.60.40.10">
    <property type="entry name" value="Immunoglobulins"/>
    <property type="match status" value="1"/>
</dbReference>
<organism evidence="2 3">
    <name type="scientific">Winogradskyella vincentii</name>
    <dbReference type="NCBI Taxonomy" id="2877122"/>
    <lineage>
        <taxon>Bacteria</taxon>
        <taxon>Pseudomonadati</taxon>
        <taxon>Bacteroidota</taxon>
        <taxon>Flavobacteriia</taxon>
        <taxon>Flavobacteriales</taxon>
        <taxon>Flavobacteriaceae</taxon>
        <taxon>Winogradskyella</taxon>
    </lineage>
</organism>
<feature type="chain" id="PRO_5045247139" evidence="1">
    <location>
        <begin position="24"/>
        <end position="360"/>
    </location>
</feature>
<reference evidence="3" key="1">
    <citation type="submission" date="2023-07" db="EMBL/GenBank/DDBJ databases">
        <authorList>
            <person name="Yue Y."/>
        </authorList>
    </citation>
    <scope>NUCLEOTIDE SEQUENCE [LARGE SCALE GENOMIC DNA]</scope>
    <source>
        <strain evidence="3">2Y89</strain>
    </source>
</reference>
<dbReference type="EMBL" id="JAIUJS010000001">
    <property type="protein sequence ID" value="MCA0151839.1"/>
    <property type="molecule type" value="Genomic_DNA"/>
</dbReference>
<evidence type="ECO:0000313" key="3">
    <source>
        <dbReference type="Proteomes" id="UP001198402"/>
    </source>
</evidence>
<sequence length="360" mass="38644">MKINYLFKSLFFALALVFTSCGSDGNDDSDGGDTNAITSITISLKFDSDVYAGDLIFFDVKGNNSEVVTNSATITLNGEDIGGNIYTTQAPGVLNFVATYGGMTSNTLQVTVLEPPVKFAQNVLIEDYTGTWCGYCPRVSYGIEQVNLATDRAVTVAIHRGNTDPNGNNHDPYNFSAGALENMINLSGYPTAMLNRTTEWAYPEPSNVSQVVGLTNSDADLGLALSPTLDGNTISVDVDIKFGLLSTTNAKLVVYILEDDLIYDQVNYTSYYGGGSVISNFEHDHVLRDVLTDLLGDTIPADQVAEGNVYSTNFSVSVPSNVSNTSKMTVVAFVVNGNTNAAYNVRSANFGDTQTIEELD</sequence>
<dbReference type="InterPro" id="IPR013783">
    <property type="entry name" value="Ig-like_fold"/>
</dbReference>
<keyword evidence="3" id="KW-1185">Reference proteome</keyword>
<dbReference type="PROSITE" id="PS51257">
    <property type="entry name" value="PROKAR_LIPOPROTEIN"/>
    <property type="match status" value="1"/>
</dbReference>
<gene>
    <name evidence="2" type="ORF">LBV24_01335</name>
</gene>
<dbReference type="Pfam" id="PF11551">
    <property type="entry name" value="Omp28"/>
    <property type="match status" value="1"/>
</dbReference>
<comment type="caution">
    <text evidence="2">The sequence shown here is derived from an EMBL/GenBank/DDBJ whole genome shotgun (WGS) entry which is preliminary data.</text>
</comment>
<dbReference type="InterPro" id="IPR021615">
    <property type="entry name" value="Omp28"/>
</dbReference>
<accession>A0ABS7XW20</accession>
<feature type="signal peptide" evidence="1">
    <location>
        <begin position="1"/>
        <end position="23"/>
    </location>
</feature>
<name>A0ABS7XW20_9FLAO</name>
<protein>
    <submittedName>
        <fullName evidence="2">Omp28-related outer membrane protein</fullName>
    </submittedName>
</protein>
<dbReference type="RefSeq" id="WP_224476808.1">
    <property type="nucleotide sequence ID" value="NZ_JAIUJS010000001.1"/>
</dbReference>
<proteinExistence type="predicted"/>
<dbReference type="Proteomes" id="UP001198402">
    <property type="component" value="Unassembled WGS sequence"/>
</dbReference>
<evidence type="ECO:0000313" key="2">
    <source>
        <dbReference type="EMBL" id="MCA0151839.1"/>
    </source>
</evidence>